<name>L0L978_9CAUD</name>
<evidence type="ECO:0000313" key="2">
    <source>
        <dbReference type="Proteomes" id="UP000010364"/>
    </source>
</evidence>
<keyword evidence="2" id="KW-1185">Reference proteome</keyword>
<reference evidence="1" key="1">
    <citation type="submission" date="2013-11" db="EMBL/GenBank/DDBJ databases">
        <title>Discovery of phiAGATE novel phage infecting Bacillus pumilus leads to new insights in phylogeny of subfamily Spounavirinae.</title>
        <authorList>
            <person name="Barylski J."/>
            <person name="Nowicki G."/>
            <person name="Gozdzicka-Jozefiak A."/>
        </authorList>
    </citation>
    <scope>NUCLEOTIDE SEQUENCE [LARGE SCALE GENOMIC DNA]</scope>
</reference>
<evidence type="ECO:0000313" key="1">
    <source>
        <dbReference type="EMBL" id="AGB62698.1"/>
    </source>
</evidence>
<organism evidence="1 2">
    <name type="scientific">Bacillus phage phiAGATE</name>
    <dbReference type="NCBI Taxonomy" id="1204533"/>
    <lineage>
        <taxon>Viruses</taxon>
        <taxon>Duplodnaviria</taxon>
        <taxon>Heunggongvirae</taxon>
        <taxon>Uroviricota</taxon>
        <taxon>Caudoviricetes</taxon>
        <taxon>Herelleviridae</taxon>
        <taxon>Bastillevirinae</taxon>
        <taxon>Agatevirus</taxon>
        <taxon>Agatevirus agate</taxon>
    </lineage>
</organism>
<accession>L0L978</accession>
<proteinExistence type="predicted"/>
<dbReference type="Proteomes" id="UP000010364">
    <property type="component" value="Segment"/>
</dbReference>
<dbReference type="EMBL" id="JX238501">
    <property type="protein sequence ID" value="AGB62698.1"/>
    <property type="molecule type" value="Genomic_DNA"/>
</dbReference>
<dbReference type="RefSeq" id="YP_007349291.1">
    <property type="nucleotide sequence ID" value="NC_020081.2"/>
</dbReference>
<protein>
    <submittedName>
        <fullName evidence="1">Uncharacterized protein</fullName>
    </submittedName>
</protein>
<dbReference type="KEGG" id="vg:14516159"/>
<sequence>MSEDVVAANALDEAPEMNDDETIANGITAAFKIVRLIRVSS</sequence>
<dbReference type="GeneID" id="14516159"/>